<dbReference type="RefSeq" id="WP_143747590.1">
    <property type="nucleotide sequence ID" value="NZ_FSRQ01000002.1"/>
</dbReference>
<proteinExistence type="predicted"/>
<name>A0A1N6HY54_9FLAO</name>
<dbReference type="EMBL" id="FSRQ01000002">
    <property type="protein sequence ID" value="SIO24670.1"/>
    <property type="molecule type" value="Genomic_DNA"/>
</dbReference>
<evidence type="ECO:0000313" key="2">
    <source>
        <dbReference type="Proteomes" id="UP000184782"/>
    </source>
</evidence>
<dbReference type="OrthoDB" id="1268695at2"/>
<sequence>MKDFKVAVLSLNKNYSNYFYNIIITYESTQILINKERELTLQPKKIIFVKELTAIDILNEKSTVVHIGFNDFFTHAFSETIRTRFDLLFTEQDFIVTDLLQDPVGFHPDRFKDYSTKNLTILRQFAANKVQSLLLDGLYQHHQNLIKFS</sequence>
<gene>
    <name evidence="1" type="ORF">SAMN05421769_2985</name>
</gene>
<protein>
    <submittedName>
        <fullName evidence="1">Uncharacterized protein</fullName>
    </submittedName>
</protein>
<reference evidence="2" key="1">
    <citation type="submission" date="2016-12" db="EMBL/GenBank/DDBJ databases">
        <authorList>
            <person name="Varghese N."/>
            <person name="Submissions S."/>
        </authorList>
    </citation>
    <scope>NUCLEOTIDE SEQUENCE [LARGE SCALE GENOMIC DNA]</scope>
    <source>
        <strain evidence="2">DSM 16779</strain>
    </source>
</reference>
<organism evidence="1 2">
    <name type="scientific">Chryseobacterium scophthalmum</name>
    <dbReference type="NCBI Taxonomy" id="59733"/>
    <lineage>
        <taxon>Bacteria</taxon>
        <taxon>Pseudomonadati</taxon>
        <taxon>Bacteroidota</taxon>
        <taxon>Flavobacteriia</taxon>
        <taxon>Flavobacteriales</taxon>
        <taxon>Weeksellaceae</taxon>
        <taxon>Chryseobacterium group</taxon>
        <taxon>Chryseobacterium</taxon>
    </lineage>
</organism>
<evidence type="ECO:0000313" key="1">
    <source>
        <dbReference type="EMBL" id="SIO24670.1"/>
    </source>
</evidence>
<keyword evidence="2" id="KW-1185">Reference proteome</keyword>
<accession>A0A1N6HY54</accession>
<dbReference type="AlphaFoldDB" id="A0A1N6HY54"/>
<dbReference type="Proteomes" id="UP000184782">
    <property type="component" value="Unassembled WGS sequence"/>
</dbReference>
<dbReference type="STRING" id="59733.SAMN05421769_2985"/>